<dbReference type="OrthoDB" id="416093at2759"/>
<accession>A0A8E0RQ35</accession>
<protein>
    <submittedName>
        <fullName evidence="2">Protein phosphatase 1K mitochondrial</fullName>
    </submittedName>
</protein>
<dbReference type="SUPFAM" id="SSF81606">
    <property type="entry name" value="PP2C-like"/>
    <property type="match status" value="1"/>
</dbReference>
<evidence type="ECO:0000313" key="3">
    <source>
        <dbReference type="Proteomes" id="UP000728185"/>
    </source>
</evidence>
<dbReference type="Gene3D" id="3.60.40.10">
    <property type="entry name" value="PPM-type phosphatase domain"/>
    <property type="match status" value="1"/>
</dbReference>
<dbReference type="InterPro" id="IPR036457">
    <property type="entry name" value="PPM-type-like_dom_sf"/>
</dbReference>
<evidence type="ECO:0000313" key="2">
    <source>
        <dbReference type="EMBL" id="KAA0184578.1"/>
    </source>
</evidence>
<keyword evidence="3" id="KW-1185">Reference proteome</keyword>
<dbReference type="AlphaFoldDB" id="A0A8E0RQ35"/>
<organism evidence="2 3">
    <name type="scientific">Fasciolopsis buskii</name>
    <dbReference type="NCBI Taxonomy" id="27845"/>
    <lineage>
        <taxon>Eukaryota</taxon>
        <taxon>Metazoa</taxon>
        <taxon>Spiralia</taxon>
        <taxon>Lophotrochozoa</taxon>
        <taxon>Platyhelminthes</taxon>
        <taxon>Trematoda</taxon>
        <taxon>Digenea</taxon>
        <taxon>Plagiorchiida</taxon>
        <taxon>Echinostomata</taxon>
        <taxon>Echinostomatoidea</taxon>
        <taxon>Fasciolidae</taxon>
        <taxon>Fasciolopsis</taxon>
    </lineage>
</organism>
<dbReference type="InterPro" id="IPR015655">
    <property type="entry name" value="PP2C"/>
</dbReference>
<dbReference type="Pfam" id="PF00481">
    <property type="entry name" value="PP2C"/>
    <property type="match status" value="1"/>
</dbReference>
<evidence type="ECO:0000259" key="1">
    <source>
        <dbReference type="PROSITE" id="PS51746"/>
    </source>
</evidence>
<dbReference type="Proteomes" id="UP000728185">
    <property type="component" value="Unassembled WGS sequence"/>
</dbReference>
<reference evidence="2" key="1">
    <citation type="submission" date="2019-05" db="EMBL/GenBank/DDBJ databases">
        <title>Annotation for the trematode Fasciolopsis buski.</title>
        <authorList>
            <person name="Choi Y.-J."/>
        </authorList>
    </citation>
    <scope>NUCLEOTIDE SEQUENCE</scope>
    <source>
        <strain evidence="2">HT</strain>
        <tissue evidence="2">Whole worm</tissue>
    </source>
</reference>
<dbReference type="PROSITE" id="PS51746">
    <property type="entry name" value="PPM_2"/>
    <property type="match status" value="1"/>
</dbReference>
<gene>
    <name evidence="2" type="ORF">FBUS_04785</name>
</gene>
<dbReference type="PANTHER" id="PTHR47992">
    <property type="entry name" value="PROTEIN PHOSPHATASE"/>
    <property type="match status" value="1"/>
</dbReference>
<name>A0A8E0RQ35_9TREM</name>
<dbReference type="EMBL" id="LUCM01011028">
    <property type="protein sequence ID" value="KAA0184578.1"/>
    <property type="molecule type" value="Genomic_DNA"/>
</dbReference>
<proteinExistence type="predicted"/>
<dbReference type="GO" id="GO:0004722">
    <property type="term" value="F:protein serine/threonine phosphatase activity"/>
    <property type="evidence" value="ECO:0007669"/>
    <property type="project" value="InterPro"/>
</dbReference>
<feature type="domain" description="PPM-type phosphatase" evidence="1">
    <location>
        <begin position="1"/>
        <end position="127"/>
    </location>
</feature>
<comment type="caution">
    <text evidence="2">The sequence shown here is derived from an EMBL/GenBank/DDBJ whole genome shotgun (WGS) entry which is preliminary data.</text>
</comment>
<sequence length="155" mass="16409">MTDILREYEGTGITEPERIVVCGGVVTPNSPGVPVVNGRLGMTCSLSDAELKVYGVSARPHLTCLKARQSDASFLVLVNDGITHVMPDEDIAITVATCRTQFAAKFLVACALQYGSDDNASALIVPFGFWGKSFNVLVGGSDDSGNNVTLPDQWG</sequence>
<dbReference type="InterPro" id="IPR001932">
    <property type="entry name" value="PPM-type_phosphatase-like_dom"/>
</dbReference>